<evidence type="ECO:0000256" key="1">
    <source>
        <dbReference type="SAM" id="MobiDB-lite"/>
    </source>
</evidence>
<keyword evidence="6" id="KW-1185">Reference proteome</keyword>
<feature type="compositionally biased region" description="Polar residues" evidence="1">
    <location>
        <begin position="726"/>
        <end position="738"/>
    </location>
</feature>
<organism evidence="5 6">
    <name type="scientific">Trichinella nativa</name>
    <dbReference type="NCBI Taxonomy" id="6335"/>
    <lineage>
        <taxon>Eukaryota</taxon>
        <taxon>Metazoa</taxon>
        <taxon>Ecdysozoa</taxon>
        <taxon>Nematoda</taxon>
        <taxon>Enoplea</taxon>
        <taxon>Dorylaimia</taxon>
        <taxon>Trichinellida</taxon>
        <taxon>Trichinellidae</taxon>
        <taxon>Trichinella</taxon>
    </lineage>
</organism>
<dbReference type="Gene3D" id="3.30.505.10">
    <property type="entry name" value="SH2 domain"/>
    <property type="match status" value="1"/>
</dbReference>
<feature type="compositionally biased region" description="Polar residues" evidence="1">
    <location>
        <begin position="533"/>
        <end position="557"/>
    </location>
</feature>
<feature type="domain" description="AVL9/DENND6" evidence="2">
    <location>
        <begin position="1613"/>
        <end position="1876"/>
    </location>
</feature>
<comment type="caution">
    <text evidence="5">The sequence shown here is derived from an EMBL/GenBank/DDBJ whole genome shotgun (WGS) entry which is preliminary data.</text>
</comment>
<evidence type="ECO:0000313" key="5">
    <source>
        <dbReference type="EMBL" id="KRZ55186.1"/>
    </source>
</evidence>
<dbReference type="PANTHER" id="PTHR31017:SF1">
    <property type="entry name" value="LATE SECRETORY PATHWAY PROTEIN AVL9 HOMOLOG"/>
    <property type="match status" value="1"/>
</dbReference>
<dbReference type="EMBL" id="JYDW01000120">
    <property type="protein sequence ID" value="KRZ55186.1"/>
    <property type="molecule type" value="Genomic_DNA"/>
</dbReference>
<feature type="region of interest" description="Disordered" evidence="1">
    <location>
        <begin position="533"/>
        <end position="564"/>
    </location>
</feature>
<protein>
    <submittedName>
        <fullName evidence="5">Late secretory pathway protein AVL9-like protein</fullName>
    </submittedName>
</protein>
<feature type="region of interest" description="Disordered" evidence="1">
    <location>
        <begin position="1688"/>
        <end position="1736"/>
    </location>
</feature>
<dbReference type="Pfam" id="PF23638">
    <property type="entry name" value="DUF7145"/>
    <property type="match status" value="2"/>
</dbReference>
<dbReference type="PANTHER" id="PTHR31017">
    <property type="entry name" value="LATE SECRETORY PATHWAY PROTEIN AVL9-RELATED"/>
    <property type="match status" value="1"/>
</dbReference>
<feature type="domain" description="DUF7145" evidence="4">
    <location>
        <begin position="1158"/>
        <end position="1263"/>
    </location>
</feature>
<evidence type="ECO:0000259" key="2">
    <source>
        <dbReference type="Pfam" id="PF09794"/>
    </source>
</evidence>
<accession>A0A0V1L7I7</accession>
<feature type="compositionally biased region" description="Basic and acidic residues" evidence="1">
    <location>
        <begin position="1726"/>
        <end position="1736"/>
    </location>
</feature>
<dbReference type="Proteomes" id="UP000054721">
    <property type="component" value="Unassembled WGS sequence"/>
</dbReference>
<feature type="domain" description="DUF7063" evidence="3">
    <location>
        <begin position="796"/>
        <end position="874"/>
    </location>
</feature>
<dbReference type="STRING" id="6335.A0A0V1L7I7"/>
<proteinExistence type="predicted"/>
<name>A0A0V1L7I7_9BILA</name>
<dbReference type="GO" id="GO:0005737">
    <property type="term" value="C:cytoplasm"/>
    <property type="evidence" value="ECO:0007669"/>
    <property type="project" value="TreeGrafter"/>
</dbReference>
<dbReference type="InterPro" id="IPR055491">
    <property type="entry name" value="DUF7063"/>
</dbReference>
<dbReference type="InterPro" id="IPR018307">
    <property type="entry name" value="ABL9/DENND6_dom"/>
</dbReference>
<dbReference type="InterPro" id="IPR016024">
    <property type="entry name" value="ARM-type_fold"/>
</dbReference>
<dbReference type="SUPFAM" id="SSF55550">
    <property type="entry name" value="SH2 domain"/>
    <property type="match status" value="2"/>
</dbReference>
<gene>
    <name evidence="5" type="primary">Avl9</name>
    <name evidence="5" type="ORF">T02_12141</name>
</gene>
<feature type="domain" description="DUF7145" evidence="4">
    <location>
        <begin position="905"/>
        <end position="1010"/>
    </location>
</feature>
<evidence type="ECO:0000259" key="3">
    <source>
        <dbReference type="Pfam" id="PF23205"/>
    </source>
</evidence>
<feature type="domain" description="DUF7063" evidence="3">
    <location>
        <begin position="1035"/>
        <end position="1121"/>
    </location>
</feature>
<feature type="region of interest" description="Disordered" evidence="1">
    <location>
        <begin position="726"/>
        <end position="748"/>
    </location>
</feature>
<dbReference type="Pfam" id="PF09794">
    <property type="entry name" value="Avl9"/>
    <property type="match status" value="2"/>
</dbReference>
<dbReference type="Pfam" id="PF23205">
    <property type="entry name" value="DUF7063"/>
    <property type="match status" value="2"/>
</dbReference>
<feature type="domain" description="AVL9/DENND6" evidence="2">
    <location>
        <begin position="1294"/>
        <end position="1430"/>
    </location>
</feature>
<dbReference type="SUPFAM" id="SSF48371">
    <property type="entry name" value="ARM repeat"/>
    <property type="match status" value="1"/>
</dbReference>
<dbReference type="InterPro" id="IPR051731">
    <property type="entry name" value="DENND11/AVL9_GEFs"/>
</dbReference>
<sequence>MEESHSEKINVKSAYSEIVSSPDGHFLENWPTLLSKLQCIDLRDSICEARLRYYAVMKLFIRGSKMPPVKHQLQLQYVRPLVLHCINSTPDGLNILALRCLKMLLLFYTDSCQRLAQKISEFTVPKLISNDDPIRQCAVDVYTLFLKFPRNNSTKQGVHYTEAMRSLLASVYHTLKHAVHNSVTDNDLDERLGNVVPELDFNELENAEQLRGVASALDCLCHLLDQYTPTAVIAIPVEELSATIFYGVNCILSKNTTCSRENRHLFQKLFRLFEVMVSVTNIHYAPYSSGTIVIFNRWMEEQCTGVCGIKSCELKSAVYLSLEALARHVGVGSGLHDRFAFLYRTGLANMLSHLKQICVSLFDLEQLFNQVVPVSTVCSSEVFDSCARFLRTSVQRFGNLIPAEQYSMAQMMIWRALFEMRRNGCFTDATVPSRLMLHRLLNTFLLHPHPRCPSLVNMAIGLLKMTVDDQNDQIRSLSAEGLTICERITKPLVPCLESISIWDLEVPNTTWSQDEQRCLQWRSRYNNDNLLSKNSQSQQMQHQNGSHLMRNGCNSTSEESRLSEVDEVEGEYDCSAFNNEDLVENAISFVETQSTTVEQIMEVPNEPVDLVPSSFVTRVNNDQSLVGHVDQLISDSVSDVPDNVENVVVTDDISFQQHVENEVELRFSNDQLESTNDLDSTLIVTEHQHNDELRKSPLSTVLSVATLDRQDLYYPMLEERFLISNDNPSEEVSGSSEMRSAETVSEDAEEDASLHFGKKQRLDHELCTVEADAVGEIPCFTFRRIAPLPLNHLAAYLGQSMTGLAMLSFHQPGTYAIYLDVNNHFDPKLIIRDNQNQLSLFTINQEPNGYFWLLLEDIEHAFRTIDHLIRFYMRFRQPLKLPNGDAVFLERAAVNVKLQFEMCVEHCKKISDLSYFYRAGQLDNVLSRLVCSGDYLLYEDASNQFGCRLYVKWDGNVKEIKPALHNGRLALPVGCSQQHVETVHSFDHWIKALVVGNLDIDNVQLTRPVRVCGDDAPIEFICAVPGQCPPPKLLYQLPYYHGQLKRDAVKLLLNNAGDFLLYMDESDLKLAVGEQSDHGNNDTSYCETTVECSADGYFYLTPVDMPLCKTTVGELINAYKRLAVPITKFGENSFTLPALQRGIVRKDINDEIVLEPCNNPSELSYYYGRMSDDDTMKLLRENGDYLLRSNAKGELSVTVTWAECLFDIVVVKEKLKGDAYVYRLKKDNANEPDEFVSTVDEWVKSLVRGKVIIDDAVILKRAIRKHNNNNSEQPLIWQLKTLTDRLLELNKKITVEHVYPAINGKTEIADDDLPTLWKTLPSLALPDGAHNHDADFVYFHLPDLSNPNSTVYGVSYVRQIAAKDLREKSNDITRSTVQKSICAVSSSPLYGLLMPKLESISKVYFEQGDFKQTELLAEMYHNINATIDSTTLCGQQPNFGIIDYLLSQSNGWLNGMLLFRIIVRTGGKIDAVLWENFSTGFGVILLISYVQLCLCCPNFSKVRYRREIQPACTGHSTSRLVVPDLCFGGRLERRIEPYRGTNSVPLVASTRRTFRGNFSPVRSRICRPYPMAKLPGLTSRCRKPAAWISFNASMHWMVSWQEVPRLKLKLKRLSARELLHTYRHRTLMLFKLVLLEKRIFFNISPVGSLCSNILALISLFPSIGEIGMIDFGMSHSASYSPLLEDSNLNSDEMNSSKEDNDNSLPLNTNNDDNDDDGSGGGGEQTSECKRNSENRHLSNNTIATELPLDAYGFPLAIFTKGSVLHPYLSLPYMDWLESDHVRAYVVGFTNTLFKQKKELFDAMITIDEENGIDIEIPDVRLRRLLVLSAADLRFIDGVLKTAFQDDSSISQFTKWEGGDEWIRFQFSQYLISLLLTAASDDTSYYDDFNAAFVHSYKTTHNFLLWYSGGFHKQMNFPAGHICHGQLNLADFKLRFAHTIESSDQARKLQHALNTTGNFVNQTGKAVGGIFRNIFNHLTSSSTERSNTP</sequence>
<reference evidence="5 6" key="1">
    <citation type="submission" date="2015-05" db="EMBL/GenBank/DDBJ databases">
        <title>Evolution of Trichinella species and genotypes.</title>
        <authorList>
            <person name="Korhonen P.K."/>
            <person name="Edoardo P."/>
            <person name="Giuseppe L.R."/>
            <person name="Gasser R.B."/>
        </authorList>
    </citation>
    <scope>NUCLEOTIDE SEQUENCE [LARGE SCALE GENOMIC DNA]</scope>
    <source>
        <strain evidence="5">ISS10</strain>
    </source>
</reference>
<evidence type="ECO:0000259" key="4">
    <source>
        <dbReference type="Pfam" id="PF23638"/>
    </source>
</evidence>
<dbReference type="InterPro" id="IPR055569">
    <property type="entry name" value="DUF7145"/>
</dbReference>
<dbReference type="OrthoDB" id="26278at2759"/>
<evidence type="ECO:0000313" key="6">
    <source>
        <dbReference type="Proteomes" id="UP000054721"/>
    </source>
</evidence>
<dbReference type="InterPro" id="IPR036860">
    <property type="entry name" value="SH2_dom_sf"/>
</dbReference>